<sequence>MSAPLTAELFSVAFKRLIFKKYVPSALPCVNGIQLNHEATFSSFVGSKDNNASFKWLNTDLQTPFLAAQLYMYNSSREYGHKRPQKPPKVTFFQYSGDLRKIPEIDPTKLVYTYQGLEKEIGQNEAIQKLSSLEYATGDEKANHKRELVIDRIVQLFGPNSEIEQEIALLTLGIRQMIPYCISQRQDKGNKIFLLKRIFRRRRLITRLRELDHERFEWLLRELKIRYVLPRDREEYKGWKYNLRMSTQNEAVAKQREKLEKLKEKFEAEKNKFFEKKAQVLSEIQNDLEKFGLSRDFLDQLQVVEKQEPVKEVKMKVEKEEPVKASKKKR</sequence>
<evidence type="ECO:0000256" key="6">
    <source>
        <dbReference type="ARBA" id="ARBA00023274"/>
    </source>
</evidence>
<evidence type="ECO:0000256" key="1">
    <source>
        <dbReference type="ARBA" id="ARBA00004173"/>
    </source>
</evidence>
<evidence type="ECO:0000256" key="5">
    <source>
        <dbReference type="ARBA" id="ARBA00023128"/>
    </source>
</evidence>
<dbReference type="KEGG" id="bgt:106056583"/>
<dbReference type="Proteomes" id="UP000076420">
    <property type="component" value="Unassembled WGS sequence"/>
</dbReference>
<dbReference type="SUPFAM" id="SSF47060">
    <property type="entry name" value="S15/NS1 RNA-binding domain"/>
    <property type="match status" value="1"/>
</dbReference>
<dbReference type="PANTHER" id="PTHR46685">
    <property type="entry name" value="28S RIBOSOMAL PROTEIN S15, MITOCHONDRIAL"/>
    <property type="match status" value="1"/>
</dbReference>
<keyword evidence="6" id="KW-0687">Ribonucleoprotein</keyword>
<dbReference type="STRING" id="6526.A0A2C9M4L6"/>
<dbReference type="GO" id="GO:0003735">
    <property type="term" value="F:structural constituent of ribosome"/>
    <property type="evidence" value="ECO:0007669"/>
    <property type="project" value="InterPro"/>
</dbReference>
<dbReference type="InterPro" id="IPR000589">
    <property type="entry name" value="Ribosomal_uS15"/>
</dbReference>
<protein>
    <recommendedName>
        <fullName evidence="7">Small ribosomal subunit protein uS15m</fullName>
    </recommendedName>
    <alternativeName>
        <fullName evidence="8">28S ribosomal protein S15, mitochondrial</fullName>
    </alternativeName>
</protein>
<dbReference type="OrthoDB" id="441444at2759"/>
<dbReference type="VEuPathDB" id="VectorBase:BGLAX_047581"/>
<dbReference type="InterPro" id="IPR052137">
    <property type="entry name" value="uS15_ribosomal"/>
</dbReference>
<evidence type="ECO:0000313" key="10">
    <source>
        <dbReference type="EnsemblMetazoa" id="BGLB038475-PA"/>
    </source>
</evidence>
<proteinExistence type="inferred from homology"/>
<dbReference type="AlphaFoldDB" id="A0A2C9M4L6"/>
<evidence type="ECO:0000256" key="2">
    <source>
        <dbReference type="ARBA" id="ARBA00008434"/>
    </source>
</evidence>
<feature type="coiled-coil region" evidence="9">
    <location>
        <begin position="245"/>
        <end position="279"/>
    </location>
</feature>
<name>A0A2C9M4L6_BIOGL</name>
<comment type="similarity">
    <text evidence="2">Belongs to the universal ribosomal protein uS15 family.</text>
</comment>
<gene>
    <name evidence="10" type="primary">106056583</name>
</gene>
<evidence type="ECO:0000256" key="4">
    <source>
        <dbReference type="ARBA" id="ARBA00022980"/>
    </source>
</evidence>
<dbReference type="RefSeq" id="XP_013068849.2">
    <property type="nucleotide sequence ID" value="XM_013213395.2"/>
</dbReference>
<evidence type="ECO:0000256" key="9">
    <source>
        <dbReference type="SAM" id="Coils"/>
    </source>
</evidence>
<evidence type="ECO:0000256" key="7">
    <source>
        <dbReference type="ARBA" id="ARBA00035249"/>
    </source>
</evidence>
<dbReference type="GO" id="GO:0032543">
    <property type="term" value="P:mitochondrial translation"/>
    <property type="evidence" value="ECO:0007669"/>
    <property type="project" value="TreeGrafter"/>
</dbReference>
<comment type="subcellular location">
    <subcellularLocation>
        <location evidence="1">Mitochondrion</location>
    </subcellularLocation>
</comment>
<dbReference type="PANTHER" id="PTHR46685:SF1">
    <property type="entry name" value="SMALL RIBOSOMAL SUBUNIT PROTEIN US15M"/>
    <property type="match status" value="1"/>
</dbReference>
<keyword evidence="9" id="KW-0175">Coiled coil</keyword>
<dbReference type="GO" id="GO:0003723">
    <property type="term" value="F:RNA binding"/>
    <property type="evidence" value="ECO:0007669"/>
    <property type="project" value="TreeGrafter"/>
</dbReference>
<dbReference type="VEuPathDB" id="VectorBase:BGLB038475"/>
<reference evidence="10" key="1">
    <citation type="submission" date="2020-05" db="UniProtKB">
        <authorList>
            <consortium name="EnsemblMetazoa"/>
        </authorList>
    </citation>
    <scope>IDENTIFICATION</scope>
    <source>
        <strain evidence="10">BB02</strain>
    </source>
</reference>
<keyword evidence="4" id="KW-0689">Ribosomal protein</keyword>
<dbReference type="SMART" id="SM01387">
    <property type="entry name" value="Ribosomal_S15"/>
    <property type="match status" value="1"/>
</dbReference>
<evidence type="ECO:0000256" key="8">
    <source>
        <dbReference type="ARBA" id="ARBA00035528"/>
    </source>
</evidence>
<dbReference type="Pfam" id="PF00312">
    <property type="entry name" value="Ribosomal_S15"/>
    <property type="match status" value="1"/>
</dbReference>
<evidence type="ECO:0000256" key="3">
    <source>
        <dbReference type="ARBA" id="ARBA00022946"/>
    </source>
</evidence>
<dbReference type="Gene3D" id="1.10.287.10">
    <property type="entry name" value="S15/NS1, RNA-binding"/>
    <property type="match status" value="1"/>
</dbReference>
<dbReference type="EnsemblMetazoa" id="BGLB038475-RA">
    <property type="protein sequence ID" value="BGLB038475-PA"/>
    <property type="gene ID" value="BGLB038475"/>
</dbReference>
<accession>A0A2C9M4L6</accession>
<dbReference type="GO" id="GO:0005763">
    <property type="term" value="C:mitochondrial small ribosomal subunit"/>
    <property type="evidence" value="ECO:0007669"/>
    <property type="project" value="TreeGrafter"/>
</dbReference>
<dbReference type="InterPro" id="IPR009068">
    <property type="entry name" value="uS15_NS1_RNA-bd_sf"/>
</dbReference>
<keyword evidence="5" id="KW-0496">Mitochondrion</keyword>
<organism evidence="10 11">
    <name type="scientific">Biomphalaria glabrata</name>
    <name type="common">Bloodfluke planorb</name>
    <name type="synonym">Freshwater snail</name>
    <dbReference type="NCBI Taxonomy" id="6526"/>
    <lineage>
        <taxon>Eukaryota</taxon>
        <taxon>Metazoa</taxon>
        <taxon>Spiralia</taxon>
        <taxon>Lophotrochozoa</taxon>
        <taxon>Mollusca</taxon>
        <taxon>Gastropoda</taxon>
        <taxon>Heterobranchia</taxon>
        <taxon>Euthyneura</taxon>
        <taxon>Panpulmonata</taxon>
        <taxon>Hygrophila</taxon>
        <taxon>Lymnaeoidea</taxon>
        <taxon>Planorbidae</taxon>
        <taxon>Biomphalaria</taxon>
    </lineage>
</organism>
<evidence type="ECO:0000313" key="11">
    <source>
        <dbReference type="Proteomes" id="UP000076420"/>
    </source>
</evidence>
<keyword evidence="3" id="KW-0809">Transit peptide</keyword>